<evidence type="ECO:0000313" key="11">
    <source>
        <dbReference type="Proteomes" id="UP000682892"/>
    </source>
</evidence>
<dbReference type="PANTHER" id="PTHR33562:SF2">
    <property type="entry name" value="PROTEIN QUIVER"/>
    <property type="match status" value="1"/>
</dbReference>
<dbReference type="VEuPathDB" id="VectorBase:AAEL004515"/>
<sequence length="288" mass="32538">MAVNSTYMITFGIVFIVVAVQMAYSIKCWECRSDSDPKCADPFDNSTLSITDCRQVESKEHLPGVRATMCRKIRQKVHGEWRYFRSCAFMGEPGIGGDERFCVMRSGTYNIFMEYCTCNSKDGCNSAPQFTPTKWSVTIIAVLSIMLYLFGIKCWECRSDLDPKCSDPFDNRSVPLSDCSRKSMIHLPSVKATLCRKVRQKVNGEWRYIRSCAFIGEPGIGGDERYCLMRSGTYNIFVEYCTCNSKDGCNSGLERVPLIYLSVVSTFAFSTTTNIHGDALQFVLNLLE</sequence>
<evidence type="ECO:0000256" key="3">
    <source>
        <dbReference type="ARBA" id="ARBA00022692"/>
    </source>
</evidence>
<keyword evidence="3 9" id="KW-0812">Transmembrane</keyword>
<keyword evidence="8" id="KW-0449">Lipoprotein</keyword>
<keyword evidence="4" id="KW-0732">Signal</keyword>
<dbReference type="Pfam" id="PF17064">
    <property type="entry name" value="QVR"/>
    <property type="match status" value="2"/>
</dbReference>
<keyword evidence="7" id="KW-0325">Glycoprotein</keyword>
<evidence type="ECO:0000256" key="7">
    <source>
        <dbReference type="ARBA" id="ARBA00023180"/>
    </source>
</evidence>
<evidence type="ECO:0000313" key="10">
    <source>
        <dbReference type="EMBL" id="EAT44085.1"/>
    </source>
</evidence>
<dbReference type="STRING" id="7159.Q17CL2"/>
<protein>
    <submittedName>
        <fullName evidence="10">AAEL004515-PA</fullName>
    </submittedName>
</protein>
<name>Q17CL2_AEDAE</name>
<dbReference type="eggNOG" id="ENOG502RZYS">
    <property type="taxonomic scope" value="Eukaryota"/>
</dbReference>
<evidence type="ECO:0000256" key="1">
    <source>
        <dbReference type="ARBA" id="ARBA00004589"/>
    </source>
</evidence>
<evidence type="ECO:0000256" key="5">
    <source>
        <dbReference type="ARBA" id="ARBA00022989"/>
    </source>
</evidence>
<comment type="subcellular location">
    <subcellularLocation>
        <location evidence="1">Membrane</location>
        <topology evidence="1">Lipid-anchor</topology>
        <topology evidence="1">GPI-anchor</topology>
    </subcellularLocation>
</comment>
<dbReference type="EMBL" id="CH477307">
    <property type="protein sequence ID" value="EAT44085.1"/>
    <property type="molecule type" value="Genomic_DNA"/>
</dbReference>
<dbReference type="Proteomes" id="UP000682892">
    <property type="component" value="Chromosome 2"/>
</dbReference>
<dbReference type="GO" id="GO:0032222">
    <property type="term" value="P:regulation of synaptic transmission, cholinergic"/>
    <property type="evidence" value="ECO:0007669"/>
    <property type="project" value="InterPro"/>
</dbReference>
<dbReference type="InterPro" id="IPR050975">
    <property type="entry name" value="Sleep_regulator"/>
</dbReference>
<dbReference type="CDD" id="cd23592">
    <property type="entry name" value="TFP_LU_ECD_Crok"/>
    <property type="match status" value="2"/>
</dbReference>
<evidence type="ECO:0000256" key="2">
    <source>
        <dbReference type="ARBA" id="ARBA00022622"/>
    </source>
</evidence>
<dbReference type="AlphaFoldDB" id="Q17CL2"/>
<evidence type="ECO:0000256" key="8">
    <source>
        <dbReference type="ARBA" id="ARBA00023288"/>
    </source>
</evidence>
<dbReference type="InterPro" id="IPR031424">
    <property type="entry name" value="QVR-like"/>
</dbReference>
<reference evidence="10" key="1">
    <citation type="submission" date="2005-10" db="EMBL/GenBank/DDBJ databases">
        <authorList>
            <person name="Loftus B.J."/>
            <person name="Nene V.M."/>
            <person name="Hannick L.I."/>
            <person name="Bidwell S."/>
            <person name="Haas B."/>
            <person name="Amedeo P."/>
            <person name="Orvis J."/>
            <person name="Wortman J.R."/>
            <person name="White O.R."/>
            <person name="Salzberg S."/>
            <person name="Shumway M."/>
            <person name="Koo H."/>
            <person name="Zhao Y."/>
            <person name="Holmes M."/>
            <person name="Miller J."/>
            <person name="Schatz M."/>
            <person name="Pop M."/>
            <person name="Pai G."/>
            <person name="Utterback T."/>
            <person name="Rogers Y.-H."/>
            <person name="Kravitz S."/>
            <person name="Fraser C.M."/>
        </authorList>
    </citation>
    <scope>NUCLEOTIDE SEQUENCE</scope>
    <source>
        <strain evidence="10">Liverpool</strain>
    </source>
</reference>
<dbReference type="PaxDb" id="7159-AAEL004515-PA"/>
<evidence type="ECO:0000256" key="6">
    <source>
        <dbReference type="ARBA" id="ARBA00023136"/>
    </source>
</evidence>
<keyword evidence="5 9" id="KW-1133">Transmembrane helix</keyword>
<accession>Q17CL2</accession>
<evidence type="ECO:0000256" key="9">
    <source>
        <dbReference type="SAM" id="Phobius"/>
    </source>
</evidence>
<proteinExistence type="predicted"/>
<dbReference type="OMA" id="GRDERYC"/>
<reference evidence="10" key="3">
    <citation type="submission" date="2012-09" db="EMBL/GenBank/DDBJ databases">
        <authorList>
            <consortium name="VectorBase"/>
        </authorList>
    </citation>
    <scope>NUCLEOTIDE SEQUENCE</scope>
    <source>
        <strain evidence="10">Liverpool</strain>
    </source>
</reference>
<evidence type="ECO:0000256" key="4">
    <source>
        <dbReference type="ARBA" id="ARBA00022729"/>
    </source>
</evidence>
<dbReference type="GO" id="GO:0098552">
    <property type="term" value="C:side of membrane"/>
    <property type="evidence" value="ECO:0007669"/>
    <property type="project" value="UniProtKB-KW"/>
</dbReference>
<dbReference type="GO" id="GO:0030431">
    <property type="term" value="P:sleep"/>
    <property type="evidence" value="ECO:0007669"/>
    <property type="project" value="InterPro"/>
</dbReference>
<feature type="transmembrane region" description="Helical" evidence="9">
    <location>
        <begin position="135"/>
        <end position="155"/>
    </location>
</feature>
<organism evidence="10 11">
    <name type="scientific">Aedes aegypti</name>
    <name type="common">Yellowfever mosquito</name>
    <name type="synonym">Culex aegypti</name>
    <dbReference type="NCBI Taxonomy" id="7159"/>
    <lineage>
        <taxon>Eukaryota</taxon>
        <taxon>Metazoa</taxon>
        <taxon>Ecdysozoa</taxon>
        <taxon>Arthropoda</taxon>
        <taxon>Hexapoda</taxon>
        <taxon>Insecta</taxon>
        <taxon>Pterygota</taxon>
        <taxon>Neoptera</taxon>
        <taxon>Endopterygota</taxon>
        <taxon>Diptera</taxon>
        <taxon>Nematocera</taxon>
        <taxon>Culicoidea</taxon>
        <taxon>Culicidae</taxon>
        <taxon>Culicinae</taxon>
        <taxon>Aedini</taxon>
        <taxon>Aedes</taxon>
        <taxon>Stegomyia</taxon>
    </lineage>
</organism>
<reference evidence="10" key="2">
    <citation type="journal article" date="2007" name="Science">
        <title>Genome sequence of Aedes aegypti, a major arbovirus vector.</title>
        <authorList>
            <person name="Nene V."/>
            <person name="Wortman J.R."/>
            <person name="Lawson D."/>
            <person name="Haas B."/>
            <person name="Kodira C."/>
            <person name="Tu Z.J."/>
            <person name="Loftus B."/>
            <person name="Xi Z."/>
            <person name="Megy K."/>
            <person name="Grabherr M."/>
            <person name="Ren Q."/>
            <person name="Zdobnov E.M."/>
            <person name="Lobo N.F."/>
            <person name="Campbell K.S."/>
            <person name="Brown S.E."/>
            <person name="Bonaldo M.F."/>
            <person name="Zhu J."/>
            <person name="Sinkins S.P."/>
            <person name="Hogenkamp D.G."/>
            <person name="Amedeo P."/>
            <person name="Arensburger P."/>
            <person name="Atkinson P.W."/>
            <person name="Bidwell S."/>
            <person name="Biedler J."/>
            <person name="Birney E."/>
            <person name="Bruggner R.V."/>
            <person name="Costas J."/>
            <person name="Coy M.R."/>
            <person name="Crabtree J."/>
            <person name="Crawford M."/>
            <person name="Debruyn B."/>
            <person name="Decaprio D."/>
            <person name="Eiglmeier K."/>
            <person name="Eisenstadt E."/>
            <person name="El-Dorry H."/>
            <person name="Gelbart W.M."/>
            <person name="Gomes S.L."/>
            <person name="Hammond M."/>
            <person name="Hannick L.I."/>
            <person name="Hogan J.R."/>
            <person name="Holmes M.H."/>
            <person name="Jaffe D."/>
            <person name="Johnston J.S."/>
            <person name="Kennedy R.C."/>
            <person name="Koo H."/>
            <person name="Kravitz S."/>
            <person name="Kriventseva E.V."/>
            <person name="Kulp D."/>
            <person name="Labutti K."/>
            <person name="Lee E."/>
            <person name="Li S."/>
            <person name="Lovin D.D."/>
            <person name="Mao C."/>
            <person name="Mauceli E."/>
            <person name="Menck C.F."/>
            <person name="Miller J.R."/>
            <person name="Montgomery P."/>
            <person name="Mori A."/>
            <person name="Nascimento A.L."/>
            <person name="Naveira H.F."/>
            <person name="Nusbaum C."/>
            <person name="O'leary S."/>
            <person name="Orvis J."/>
            <person name="Pertea M."/>
            <person name="Quesneville H."/>
            <person name="Reidenbach K.R."/>
            <person name="Rogers Y.H."/>
            <person name="Roth C.W."/>
            <person name="Schneider J.R."/>
            <person name="Schatz M."/>
            <person name="Shumway M."/>
            <person name="Stanke M."/>
            <person name="Stinson E.O."/>
            <person name="Tubio J.M."/>
            <person name="Vanzee J.P."/>
            <person name="Verjovski-Almeida S."/>
            <person name="Werner D."/>
            <person name="White O."/>
            <person name="Wyder S."/>
            <person name="Zeng Q."/>
            <person name="Zhao Q."/>
            <person name="Zhao Y."/>
            <person name="Hill C.A."/>
            <person name="Raikhel A.S."/>
            <person name="Soares M.B."/>
            <person name="Knudson D.L."/>
            <person name="Lee N.H."/>
            <person name="Galagan J."/>
            <person name="Salzberg S.L."/>
            <person name="Paulsen I.T."/>
            <person name="Dimopoulos G."/>
            <person name="Collins F.H."/>
            <person name="Birren B."/>
            <person name="Fraser-Liggett C.M."/>
            <person name="Severson D.W."/>
        </authorList>
    </citation>
    <scope>NUCLEOTIDE SEQUENCE [LARGE SCALE GENOMIC DNA]</scope>
    <source>
        <strain evidence="10">Liverpool</strain>
    </source>
</reference>
<dbReference type="PANTHER" id="PTHR33562">
    <property type="entry name" value="ATILLA, ISOFORM B-RELATED-RELATED"/>
    <property type="match status" value="1"/>
</dbReference>
<keyword evidence="6 9" id="KW-0472">Membrane</keyword>
<dbReference type="PhylomeDB" id="Q17CL2"/>
<keyword evidence="2" id="KW-0336">GPI-anchor</keyword>
<gene>
    <name evidence="10" type="ORF">AaeL_AAEL004515</name>
</gene>